<dbReference type="OrthoDB" id="9801912at2"/>
<dbReference type="InterPro" id="IPR023765">
    <property type="entry name" value="SBP_5_CS"/>
</dbReference>
<dbReference type="STRING" id="1765967.BW247_02510"/>
<dbReference type="SUPFAM" id="SSF53850">
    <property type="entry name" value="Periplasmic binding protein-like II"/>
    <property type="match status" value="1"/>
</dbReference>
<feature type="domain" description="Solute-binding protein family 5" evidence="5">
    <location>
        <begin position="74"/>
        <end position="457"/>
    </location>
</feature>
<evidence type="ECO:0000259" key="5">
    <source>
        <dbReference type="Pfam" id="PF00496"/>
    </source>
</evidence>
<dbReference type="KEGG" id="afy:BW247_02510"/>
<reference evidence="6 7" key="1">
    <citation type="submission" date="2017-01" db="EMBL/GenBank/DDBJ databases">
        <title>Draft sequence of Acidihalobacter ferrooxidans strain DSM 14175 (strain V8).</title>
        <authorList>
            <person name="Khaleque H.N."/>
            <person name="Ramsay J.P."/>
            <person name="Murphy R.J.T."/>
            <person name="Kaksonen A.H."/>
            <person name="Boxall N.J."/>
            <person name="Watkin E.L.J."/>
        </authorList>
    </citation>
    <scope>NUCLEOTIDE SEQUENCE [LARGE SCALE GENOMIC DNA]</scope>
    <source>
        <strain evidence="6 7">V8</strain>
    </source>
</reference>
<evidence type="ECO:0000256" key="3">
    <source>
        <dbReference type="ARBA" id="ARBA00022448"/>
    </source>
</evidence>
<dbReference type="InterPro" id="IPR030678">
    <property type="entry name" value="Peptide/Ni-bd"/>
</dbReference>
<comment type="similarity">
    <text evidence="2">Belongs to the bacterial solute-binding protein 5 family.</text>
</comment>
<protein>
    <submittedName>
        <fullName evidence="6">Peptide ABC transporter substrate-binding protein</fullName>
    </submittedName>
</protein>
<evidence type="ECO:0000313" key="7">
    <source>
        <dbReference type="Proteomes" id="UP000243807"/>
    </source>
</evidence>
<name>A0A1P8UKZ2_9GAMM</name>
<comment type="subcellular location">
    <subcellularLocation>
        <location evidence="1">Cell envelope</location>
    </subcellularLocation>
</comment>
<accession>A0A1P8UKZ2</accession>
<dbReference type="InterPro" id="IPR039424">
    <property type="entry name" value="SBP_5"/>
</dbReference>
<dbReference type="PROSITE" id="PS01040">
    <property type="entry name" value="SBP_BACTERIAL_5"/>
    <property type="match status" value="1"/>
</dbReference>
<evidence type="ECO:0000313" key="6">
    <source>
        <dbReference type="EMBL" id="APZ44503.1"/>
    </source>
</evidence>
<keyword evidence="3" id="KW-0813">Transport</keyword>
<gene>
    <name evidence="6" type="ORF">BW247_02510</name>
</gene>
<keyword evidence="4" id="KW-0732">Signal</keyword>
<dbReference type="Gene3D" id="3.40.190.10">
    <property type="entry name" value="Periplasmic binding protein-like II"/>
    <property type="match status" value="1"/>
</dbReference>
<dbReference type="Pfam" id="PF00496">
    <property type="entry name" value="SBP_bac_5"/>
    <property type="match status" value="1"/>
</dbReference>
<sequence>MVLSLAAPVTYASQYWTPALMKEHQGGTLQLVARSAAGTIDPQINYTSEFWQVYQFVYDGLVAFRKGPGKAGSELVPDLAVALPKPEDGGKTYVFKLRKGIKFSNGQPVTVQDVVASFQRIFKVHSPTSGAFYNVIVGADKCLKDASTCTLAGGVVGNAAKGTITFHLTHPDSEFFDKLALPHAAVLPASTPDHDVGTKPIPGTGPYMIASYNPNKEMIIVRNPYFKQWSVEAQPNGYVNKMVYRFGLTDEAEVTAVENGQADWMFDQPPSDRLNEIGTRYAKQVHVNPMEAIYYVPMNTNLAPFNNLKARQAVSYAIDRKAVVNLFGGPRLGVPSCQILPPGFPGYEPYCPYTKDPGTKWSAPNMAKAKQLVQESGTAGEKVTLIVEDNAVSRAIGTYLQSVLNEIGYDASLKAISPNVQFTYIQNTKNKVQISLTQWYQDYPAASDFLNVLFSCESFHPGSDSSINIAGFCNPKIDAQMKHAMTLALTDTASANKLWAKVDREVTDQAPAAVLFNPKHIDFVSSRVGNYMYSSQRHWVISQAWVK</sequence>
<evidence type="ECO:0000256" key="4">
    <source>
        <dbReference type="ARBA" id="ARBA00022729"/>
    </source>
</evidence>
<dbReference type="CDD" id="cd08506">
    <property type="entry name" value="PBP2_clavulanate_OppA2"/>
    <property type="match status" value="1"/>
</dbReference>
<dbReference type="GO" id="GO:0030288">
    <property type="term" value="C:outer membrane-bounded periplasmic space"/>
    <property type="evidence" value="ECO:0007669"/>
    <property type="project" value="UniProtKB-ARBA"/>
</dbReference>
<dbReference type="Gene3D" id="3.10.105.10">
    <property type="entry name" value="Dipeptide-binding Protein, Domain 3"/>
    <property type="match status" value="1"/>
</dbReference>
<dbReference type="GO" id="GO:1904680">
    <property type="term" value="F:peptide transmembrane transporter activity"/>
    <property type="evidence" value="ECO:0007669"/>
    <property type="project" value="TreeGrafter"/>
</dbReference>
<evidence type="ECO:0000256" key="1">
    <source>
        <dbReference type="ARBA" id="ARBA00004196"/>
    </source>
</evidence>
<dbReference type="EMBL" id="CP019434">
    <property type="protein sequence ID" value="APZ44503.1"/>
    <property type="molecule type" value="Genomic_DNA"/>
</dbReference>
<proteinExistence type="inferred from homology"/>
<dbReference type="InterPro" id="IPR000914">
    <property type="entry name" value="SBP_5_dom"/>
</dbReference>
<evidence type="ECO:0000256" key="2">
    <source>
        <dbReference type="ARBA" id="ARBA00005695"/>
    </source>
</evidence>
<organism evidence="6 7">
    <name type="scientific">Acidihalobacter ferrooxydans</name>
    <dbReference type="NCBI Taxonomy" id="1765967"/>
    <lineage>
        <taxon>Bacteria</taxon>
        <taxon>Pseudomonadati</taxon>
        <taxon>Pseudomonadota</taxon>
        <taxon>Gammaproteobacteria</taxon>
        <taxon>Chromatiales</taxon>
        <taxon>Ectothiorhodospiraceae</taxon>
        <taxon>Acidihalobacter</taxon>
    </lineage>
</organism>
<dbReference type="AlphaFoldDB" id="A0A1P8UKZ2"/>
<dbReference type="PANTHER" id="PTHR30290">
    <property type="entry name" value="PERIPLASMIC BINDING COMPONENT OF ABC TRANSPORTER"/>
    <property type="match status" value="1"/>
</dbReference>
<dbReference type="Proteomes" id="UP000243807">
    <property type="component" value="Chromosome"/>
</dbReference>
<dbReference type="PIRSF" id="PIRSF002741">
    <property type="entry name" value="MppA"/>
    <property type="match status" value="1"/>
</dbReference>
<keyword evidence="7" id="KW-1185">Reference proteome</keyword>
<dbReference type="GO" id="GO:0015833">
    <property type="term" value="P:peptide transport"/>
    <property type="evidence" value="ECO:0007669"/>
    <property type="project" value="TreeGrafter"/>
</dbReference>
<dbReference type="GO" id="GO:0043190">
    <property type="term" value="C:ATP-binding cassette (ABC) transporter complex"/>
    <property type="evidence" value="ECO:0007669"/>
    <property type="project" value="InterPro"/>
</dbReference>
<dbReference type="PANTHER" id="PTHR30290:SF10">
    <property type="entry name" value="PERIPLASMIC OLIGOPEPTIDE-BINDING PROTEIN-RELATED"/>
    <property type="match status" value="1"/>
</dbReference>